<dbReference type="GO" id="GO:0005049">
    <property type="term" value="F:nuclear export signal receptor activity"/>
    <property type="evidence" value="ECO:0007669"/>
    <property type="project" value="InterPro"/>
</dbReference>
<dbReference type="Pfam" id="PF03810">
    <property type="entry name" value="IBN_N"/>
    <property type="match status" value="1"/>
</dbReference>
<sequence length="1203" mass="136043">MADHVQSLAQLEILCKQLYETTDTTTRLQAEKALVEFTNSPDCLNKCQLLLERGSSSYSQLLAGTCLSKLVSRTSNPLPLEQRIDIRNYVLNYLASRPKLAAFVTQALIQLYARITKLGWFDCQKEDYVFRNVIVDVTRFLQDSVEHCIIGVTILSQLTNEINQADTTHPLTKHRKIASSFRDSSLFDIFTLSCNLLKQASGKNLNLNDESQHGLLMQLLKLAHNCLNFDFIGTSTDESSDDLCTVQIPTSWRSAFLDSSTLQLFFDLYHSIPPSLSPLVLSCLVQIASVRRSLFNNAERAKFLSHLVDGVKRILENPQSLSDPNNYHEFCRLLARLKSNYQLGELVKVENYPEVIRLIANFTVTSLQHWEFAPNSVHYLLSLWQRLAASVPYVKATEPHMLETYTPEVTKAYITSRLESVHIILRDGLEDPLDDAGLVQQQLDQLSTIGRCEYEKTCALLVQLFDQSAQSYQELLQSTNSSTMDIAVQEGRLTWLVYIIGAVIGGRVSFASTDEQDAMDGELVCRVLQLMNLTDSRLAQAGNEKLELAMLSFFEQFRKIYIGDQVQKSSKLYRRLSEVLGLNDETMVLSVFIGKIITNLKYWGQCEPITSKTLQLLNDLSIGYSSVRKLVKLTAVQFMLNNHTSEHFSFLGVNNQSNLSDMRCRTTFYTALGRLLMVDLGEDEDQFEQFMLPLTAAFEAVAAMFSTNTFNEQEAKRTLVGLVRDLRGIAFAFNAKTCFMMLFDWIYPTYMPILQRAIELWYHVPACTTPVLKLMAELVHNRSQRLQFDVSSPNGILLFRETSKMITTYGNRILTLGEVPKDQVYALKLKGISICFSMLKAVLSGNYVNFGVFRLYGDDALDNALQTFIKLLLSIPHSDLLDYPKLSQSYYSLLEVLTQDHMNFIASLEPHVVMYILSSISEGLTALDTMVCTGCCSSLDHIVTYLFKQLSRSTKKRAAPMAQESDRFLHIMQQHPEMIQQVRATSSTPPLAQMLSTVLNIIIFEDCRNQWSMSRPLLGLILLNEKVGVGSVFTLAYWKSHDYCLLQGPNAHVQGHSTHRYSSTQAILCMFQYILFIYFTALLVSLSNKWPSHCATNKLLFSRTIHAHKDSVHRAHFMVSQSIHLLGNFGAILAFGFTVSCVISGPYIFPIYCIFATVNHIQYVMSFYKTNPCINCSVLNVTSCDIVVVPPPTAEVCAPYAIW</sequence>
<evidence type="ECO:0000313" key="11">
    <source>
        <dbReference type="RefSeq" id="XP_031434199.1"/>
    </source>
</evidence>
<keyword evidence="5" id="KW-0963">Cytoplasm</keyword>
<accession>A0A6P8G4K9</accession>
<dbReference type="OrthoDB" id="244158at2759"/>
<organism evidence="10 11">
    <name type="scientific">Clupea harengus</name>
    <name type="common">Atlantic herring</name>
    <dbReference type="NCBI Taxonomy" id="7950"/>
    <lineage>
        <taxon>Eukaryota</taxon>
        <taxon>Metazoa</taxon>
        <taxon>Chordata</taxon>
        <taxon>Craniata</taxon>
        <taxon>Vertebrata</taxon>
        <taxon>Euteleostomi</taxon>
        <taxon>Actinopterygii</taxon>
        <taxon>Neopterygii</taxon>
        <taxon>Teleostei</taxon>
        <taxon>Clupei</taxon>
        <taxon>Clupeiformes</taxon>
        <taxon>Clupeoidei</taxon>
        <taxon>Clupeidae</taxon>
        <taxon>Clupea</taxon>
    </lineage>
</organism>
<dbReference type="InterPro" id="IPR016024">
    <property type="entry name" value="ARM-type_fold"/>
</dbReference>
<evidence type="ECO:0000313" key="10">
    <source>
        <dbReference type="Proteomes" id="UP000515152"/>
    </source>
</evidence>
<proteinExistence type="inferred from homology"/>
<dbReference type="Gene3D" id="1.25.10.10">
    <property type="entry name" value="Leucine-rich Repeat Variant"/>
    <property type="match status" value="2"/>
</dbReference>
<dbReference type="SUPFAM" id="SSF48371">
    <property type="entry name" value="ARM repeat"/>
    <property type="match status" value="1"/>
</dbReference>
<evidence type="ECO:0000256" key="3">
    <source>
        <dbReference type="ARBA" id="ARBA00009466"/>
    </source>
</evidence>
<evidence type="ECO:0000256" key="6">
    <source>
        <dbReference type="ARBA" id="ARBA00022927"/>
    </source>
</evidence>
<evidence type="ECO:0000256" key="5">
    <source>
        <dbReference type="ARBA" id="ARBA00022490"/>
    </source>
</evidence>
<feature type="transmembrane region" description="Helical" evidence="8">
    <location>
        <begin position="1125"/>
        <end position="1149"/>
    </location>
</feature>
<dbReference type="Pfam" id="PF25795">
    <property type="entry name" value="TPR_XPO7"/>
    <property type="match status" value="1"/>
</dbReference>
<evidence type="ECO:0000256" key="1">
    <source>
        <dbReference type="ARBA" id="ARBA00004123"/>
    </source>
</evidence>
<keyword evidence="7" id="KW-0539">Nucleus</keyword>
<keyword evidence="6" id="KW-0653">Protein transport</keyword>
<dbReference type="CTD" id="23039"/>
<keyword evidence="8" id="KW-1133">Transmembrane helix</keyword>
<dbReference type="GO" id="GO:0005643">
    <property type="term" value="C:nuclear pore"/>
    <property type="evidence" value="ECO:0007669"/>
    <property type="project" value="TreeGrafter"/>
</dbReference>
<feature type="transmembrane region" description="Helical" evidence="8">
    <location>
        <begin position="1070"/>
        <end position="1088"/>
    </location>
</feature>
<gene>
    <name evidence="11" type="primary">xpo7</name>
</gene>
<dbReference type="PANTHER" id="PTHR12596">
    <property type="entry name" value="EXPORTIN 4,7-RELATED"/>
    <property type="match status" value="1"/>
</dbReference>
<keyword evidence="8" id="KW-0812">Transmembrane</keyword>
<dbReference type="InterPro" id="IPR011989">
    <property type="entry name" value="ARM-like"/>
</dbReference>
<dbReference type="Proteomes" id="UP000515152">
    <property type="component" value="Chromosome 12"/>
</dbReference>
<dbReference type="GO" id="GO:0006611">
    <property type="term" value="P:protein export from nucleus"/>
    <property type="evidence" value="ECO:0007669"/>
    <property type="project" value="TreeGrafter"/>
</dbReference>
<evidence type="ECO:0000256" key="4">
    <source>
        <dbReference type="ARBA" id="ARBA00022448"/>
    </source>
</evidence>
<name>A0A6P8G4K9_CLUHA</name>
<dbReference type="GO" id="GO:0031267">
    <property type="term" value="F:small GTPase binding"/>
    <property type="evidence" value="ECO:0007669"/>
    <property type="project" value="InterPro"/>
</dbReference>
<dbReference type="SMART" id="SM00913">
    <property type="entry name" value="IBN_N"/>
    <property type="match status" value="1"/>
</dbReference>
<keyword evidence="8" id="KW-0472">Membrane</keyword>
<dbReference type="AlphaFoldDB" id="A0A6P8G4K9"/>
<dbReference type="PANTHER" id="PTHR12596:SF2">
    <property type="entry name" value="EXPORTIN-7 ISOFORM X1"/>
    <property type="match status" value="1"/>
</dbReference>
<keyword evidence="4" id="KW-0813">Transport</keyword>
<dbReference type="InterPro" id="IPR044189">
    <property type="entry name" value="XPO4/7-like"/>
</dbReference>
<comment type="similarity">
    <text evidence="3">Belongs to the exportin family.</text>
</comment>
<dbReference type="RefSeq" id="XP_031434199.1">
    <property type="nucleotide sequence ID" value="XM_031578339.1"/>
</dbReference>
<dbReference type="GO" id="GO:0005737">
    <property type="term" value="C:cytoplasm"/>
    <property type="evidence" value="ECO:0007669"/>
    <property type="project" value="UniProtKB-SubCell"/>
</dbReference>
<protein>
    <submittedName>
        <fullName evidence="11">Exportin-7 isoform X1</fullName>
    </submittedName>
</protein>
<feature type="domain" description="Importin N-terminal" evidence="9">
    <location>
        <begin position="30"/>
        <end position="96"/>
    </location>
</feature>
<dbReference type="PROSITE" id="PS50166">
    <property type="entry name" value="IMPORTIN_B_NT"/>
    <property type="match status" value="1"/>
</dbReference>
<dbReference type="FunFam" id="1.25.10.10:FF:000042">
    <property type="entry name" value="exportin-7 isoform X1"/>
    <property type="match status" value="1"/>
</dbReference>
<evidence type="ECO:0000256" key="2">
    <source>
        <dbReference type="ARBA" id="ARBA00004496"/>
    </source>
</evidence>
<dbReference type="InterPro" id="IPR001494">
    <property type="entry name" value="Importin-beta_N"/>
</dbReference>
<keyword evidence="10" id="KW-1185">Reference proteome</keyword>
<evidence type="ECO:0000259" key="9">
    <source>
        <dbReference type="PROSITE" id="PS50166"/>
    </source>
</evidence>
<dbReference type="GeneID" id="105889661"/>
<reference evidence="11" key="1">
    <citation type="submission" date="2025-08" db="UniProtKB">
        <authorList>
            <consortium name="RefSeq"/>
        </authorList>
    </citation>
    <scope>IDENTIFICATION</scope>
</reference>
<evidence type="ECO:0000256" key="8">
    <source>
        <dbReference type="SAM" id="Phobius"/>
    </source>
</evidence>
<evidence type="ECO:0000256" key="7">
    <source>
        <dbReference type="ARBA" id="ARBA00023242"/>
    </source>
</evidence>
<comment type="subcellular location">
    <subcellularLocation>
        <location evidence="2">Cytoplasm</location>
    </subcellularLocation>
    <subcellularLocation>
        <location evidence="1">Nucleus</location>
    </subcellularLocation>
</comment>
<dbReference type="InterPro" id="IPR057947">
    <property type="entry name" value="TPR_XPO7/RBP17"/>
</dbReference>